<dbReference type="EMBL" id="JAANIT010002304">
    <property type="protein sequence ID" value="KAG1536861.1"/>
    <property type="molecule type" value="Genomic_DNA"/>
</dbReference>
<dbReference type="Proteomes" id="UP000717996">
    <property type="component" value="Unassembled WGS sequence"/>
</dbReference>
<evidence type="ECO:0000256" key="1">
    <source>
        <dbReference type="PROSITE-ProRule" id="PRU00325"/>
    </source>
</evidence>
<proteinExistence type="predicted"/>
<reference evidence="3" key="1">
    <citation type="journal article" date="2020" name="Microb. Genom.">
        <title>Genetic diversity of clinical and environmental Mucorales isolates obtained from an investigation of mucormycosis cases among solid organ transplant recipients.</title>
        <authorList>
            <person name="Nguyen M.H."/>
            <person name="Kaul D."/>
            <person name="Muto C."/>
            <person name="Cheng S.J."/>
            <person name="Richter R.A."/>
            <person name="Bruno V.M."/>
            <person name="Liu G."/>
            <person name="Beyhan S."/>
            <person name="Sundermann A.J."/>
            <person name="Mounaud S."/>
            <person name="Pasculle A.W."/>
            <person name="Nierman W.C."/>
            <person name="Driscoll E."/>
            <person name="Cumbie R."/>
            <person name="Clancy C.J."/>
            <person name="Dupont C.L."/>
        </authorList>
    </citation>
    <scope>NUCLEOTIDE SEQUENCE</scope>
    <source>
        <strain evidence="3">GL16</strain>
    </source>
</reference>
<comment type="caution">
    <text evidence="3">The sequence shown here is derived from an EMBL/GenBank/DDBJ whole genome shotgun (WGS) entry which is preliminary data.</text>
</comment>
<keyword evidence="1" id="KW-0862">Zinc</keyword>
<dbReference type="AlphaFoldDB" id="A0A9P6Y1B0"/>
<organism evidence="3 4">
    <name type="scientific">Rhizopus oryzae</name>
    <name type="common">Mucormycosis agent</name>
    <name type="synonym">Rhizopus arrhizus var. delemar</name>
    <dbReference type="NCBI Taxonomy" id="64495"/>
    <lineage>
        <taxon>Eukaryota</taxon>
        <taxon>Fungi</taxon>
        <taxon>Fungi incertae sedis</taxon>
        <taxon>Mucoromycota</taxon>
        <taxon>Mucoromycotina</taxon>
        <taxon>Mucoromycetes</taxon>
        <taxon>Mucorales</taxon>
        <taxon>Mucorineae</taxon>
        <taxon>Rhizopodaceae</taxon>
        <taxon>Rhizopus</taxon>
    </lineage>
</organism>
<gene>
    <name evidence="3" type="ORF">G6F51_010715</name>
</gene>
<dbReference type="GO" id="GO:0008270">
    <property type="term" value="F:zinc ion binding"/>
    <property type="evidence" value="ECO:0007669"/>
    <property type="project" value="UniProtKB-KW"/>
</dbReference>
<dbReference type="PANTHER" id="PTHR28498:SF1">
    <property type="entry name" value="ZINC FINGER SWIM DOMAIN-CONTAINING PROTEIN 7"/>
    <property type="match status" value="1"/>
</dbReference>
<name>A0A9P6Y1B0_RHIOR</name>
<keyword evidence="1" id="KW-0479">Metal-binding</keyword>
<dbReference type="GO" id="GO:0097196">
    <property type="term" value="C:Shu complex"/>
    <property type="evidence" value="ECO:0007669"/>
    <property type="project" value="TreeGrafter"/>
</dbReference>
<accession>A0A9P6Y1B0</accession>
<dbReference type="InterPro" id="IPR007527">
    <property type="entry name" value="Znf_SWIM"/>
</dbReference>
<sequence>MKRYATEILEKVIQQIKEEQELTEDTTHALYAFFDDQLYESIHIAESEAEPKYCSCKEFLDQVVCNEETLLCRHVLAVILSEVFNSYKSSMVDDITFAEEYYKFGIPQMG</sequence>
<dbReference type="PANTHER" id="PTHR28498">
    <property type="entry name" value="ZINC FINGER SWIM DOMAIN-CONTAINING PROTEIN 7"/>
    <property type="match status" value="1"/>
</dbReference>
<evidence type="ECO:0000313" key="3">
    <source>
        <dbReference type="EMBL" id="KAG1536861.1"/>
    </source>
</evidence>
<dbReference type="OrthoDB" id="337581at2759"/>
<dbReference type="PROSITE" id="PS50966">
    <property type="entry name" value="ZF_SWIM"/>
    <property type="match status" value="1"/>
</dbReference>
<dbReference type="GO" id="GO:0000724">
    <property type="term" value="P:double-strand break repair via homologous recombination"/>
    <property type="evidence" value="ECO:0007669"/>
    <property type="project" value="TreeGrafter"/>
</dbReference>
<protein>
    <recommendedName>
        <fullName evidence="2">SWIM-type domain-containing protein</fullName>
    </recommendedName>
</protein>
<keyword evidence="1" id="KW-0863">Zinc-finger</keyword>
<evidence type="ECO:0000313" key="4">
    <source>
        <dbReference type="Proteomes" id="UP000717996"/>
    </source>
</evidence>
<evidence type="ECO:0000259" key="2">
    <source>
        <dbReference type="PROSITE" id="PS50966"/>
    </source>
</evidence>
<feature type="domain" description="SWIM-type" evidence="2">
    <location>
        <begin position="39"/>
        <end position="83"/>
    </location>
</feature>